<feature type="region of interest" description="Disordered" evidence="1">
    <location>
        <begin position="834"/>
        <end position="1164"/>
    </location>
</feature>
<feature type="compositionally biased region" description="Low complexity" evidence="1">
    <location>
        <begin position="724"/>
        <end position="734"/>
    </location>
</feature>
<dbReference type="RefSeq" id="XP_025837065.1">
    <property type="nucleotide sequence ID" value="XM_025981280.1"/>
</dbReference>
<dbReference type="PANTHER" id="PTHR47644">
    <property type="entry name" value="AGAP008221-PA"/>
    <property type="match status" value="1"/>
</dbReference>
<dbReference type="OrthoDB" id="2157866at2759"/>
<dbReference type="KEGG" id="apln:108734776"/>
<feature type="compositionally biased region" description="Polar residues" evidence="1">
    <location>
        <begin position="1153"/>
        <end position="1162"/>
    </location>
</feature>
<gene>
    <name evidence="3" type="primary">LOC108734776</name>
</gene>
<sequence length="1299" mass="144788">MSGYLGNSRVVIDHYDVSTQADIQHTAVSYESEDEALSRLFGRGRRGTPSYSKQDILEQYCISDRGLGALEQDRRSLFSCLSMQQASPCSNRTSLLTVCVRQKVPSDENLQDIVRRYPAGYDPYYKRLRYPWIGSQPVSDIYSYNEESDCSYFRKRSRIDPRKYTWMPSDDESVRLERPRSLLDQYNPATLPPPPPPAITRPKHVSFARSHTMTSFDDTSVSFVTSPYQNVRMSRSQERLLGLRRSVDPLPPITRQPTSSDNVASLEKLKRVPASMKSQATQTEACLGRKPILPGKVHFNPWPLNRASMVSQAAQTNGILINGRKLLKSYSEIGGGRFNTICKDTFPKEPFVTHDPLCRTQSDEPPRSPFVVTTPPHLTKEIKEEESPLHSHQIQMAHESETSDESESNLQEEIIIDFEPRFSSSSPIEIVPKKTLQKTLSDGEILLDQRRLIKEEIFQTKTVSSLSHENLKDQSDSDGFVPYFRNSPIRNEGVFRKLQDSVYSSISDTCEGIGLPTQDSIEEEFHETLIYKGRYLRRSGSSTSDDILEDRCGRKPERLLSLEDESVVPVFERKPSPFTSNDSLANDVRDHSDGIWNESQVTVLQVDSGTENGTGLSSSEITSLSAPAATTSIQLLTPSTRRKNLLLQHLQRSSMDIDALDEESIDTTQIQPELPKICKESAQHISPKTPEYKNQQFLTAHPIHKQPPPLTKKRPVEQKPESPLPAVVPELPLARTDSGKTNTDISESTTTTDDYITATSGTDSSKKSVSNREAAVKVHSSAVIHDGSSFESASSIYGQAKSDVFGDDMVVPSFSPPLILEETCTELKVVVCSRGGSAPEPSSPSPSSSSGSYSLDGSCSATSPQKPAVPSSRRVPSVSEDERSARYSSSGYYESPLDDEPTWKSDRLGRASDEKNQKKKKITVEITKHQKWDEKPSTSEKQRPSSKHTKKTDDEQSLTKDLLKVNGKVKRTRTRTRSPLQSQRRSQQSKRSPSSLRTSPSTEQSGFEKSNHDKKFSVTSDDSSSGLCGEKVPSGQASPRKREKKMRDIGRKKSISRSPVGSKTRRKEDEKPSSLPGSLPRRKSGVQVSSSEKNLNSSKTTLSPRSVSPADSPTSKRRLSHSKTSPETTRLKALSAESLRSVSPGSDSVFYSDPSSQAATSEHQVHCLHCGKEVDIVTTDDPDRRSSRSGSQADIVQPPAGFADSPRSKHVSGKLYKKFEKRFRSEERQAERRHHRHRFDARAKKNVREVAHGRSLAPNHMLVIAKATIAKTAFHPPCSPDVAPSDYRHFAKLKEILAR</sequence>
<dbReference type="FunCoup" id="A0A7F5RMM3">
    <property type="interactions" value="13"/>
</dbReference>
<feature type="region of interest" description="Disordered" evidence="1">
    <location>
        <begin position="383"/>
        <end position="409"/>
    </location>
</feature>
<feature type="compositionally biased region" description="Low complexity" evidence="1">
    <location>
        <begin position="869"/>
        <end position="878"/>
    </location>
</feature>
<feature type="compositionally biased region" description="Low complexity" evidence="1">
    <location>
        <begin position="977"/>
        <end position="1002"/>
    </location>
</feature>
<feature type="compositionally biased region" description="Polar residues" evidence="1">
    <location>
        <begin position="1086"/>
        <end position="1113"/>
    </location>
</feature>
<feature type="compositionally biased region" description="Polar residues" evidence="1">
    <location>
        <begin position="1017"/>
        <end position="1026"/>
    </location>
</feature>
<protein>
    <submittedName>
        <fullName evidence="3">Uncharacterized protein LOC108734776</fullName>
    </submittedName>
</protein>
<evidence type="ECO:0000313" key="2">
    <source>
        <dbReference type="Proteomes" id="UP000192223"/>
    </source>
</evidence>
<dbReference type="Proteomes" id="UP000192223">
    <property type="component" value="Unplaced"/>
</dbReference>
<dbReference type="GeneID" id="108734776"/>
<dbReference type="PANTHER" id="PTHR47644:SF1">
    <property type="entry name" value="PDZ DOMAIN-CONTAINING PROTEIN"/>
    <property type="match status" value="1"/>
</dbReference>
<feature type="compositionally biased region" description="Low complexity" evidence="1">
    <location>
        <begin position="834"/>
        <end position="860"/>
    </location>
</feature>
<proteinExistence type="predicted"/>
<reference evidence="3" key="1">
    <citation type="submission" date="2025-08" db="UniProtKB">
        <authorList>
            <consortium name="RefSeq"/>
        </authorList>
    </citation>
    <scope>IDENTIFICATION</scope>
    <source>
        <tissue evidence="3">Entire body</tissue>
    </source>
</reference>
<organism evidence="2 3">
    <name type="scientific">Agrilus planipennis</name>
    <name type="common">Emerald ash borer</name>
    <name type="synonym">Agrilus marcopoli</name>
    <dbReference type="NCBI Taxonomy" id="224129"/>
    <lineage>
        <taxon>Eukaryota</taxon>
        <taxon>Metazoa</taxon>
        <taxon>Ecdysozoa</taxon>
        <taxon>Arthropoda</taxon>
        <taxon>Hexapoda</taxon>
        <taxon>Insecta</taxon>
        <taxon>Pterygota</taxon>
        <taxon>Neoptera</taxon>
        <taxon>Endopterygota</taxon>
        <taxon>Coleoptera</taxon>
        <taxon>Polyphaga</taxon>
        <taxon>Elateriformia</taxon>
        <taxon>Buprestoidea</taxon>
        <taxon>Buprestidae</taxon>
        <taxon>Agrilinae</taxon>
        <taxon>Agrilus</taxon>
    </lineage>
</organism>
<evidence type="ECO:0000313" key="3">
    <source>
        <dbReference type="RefSeq" id="XP_025837065.1"/>
    </source>
</evidence>
<keyword evidence="2" id="KW-1185">Reference proteome</keyword>
<dbReference type="InParanoid" id="A0A7F5RMM3"/>
<feature type="compositionally biased region" description="Basic and acidic residues" evidence="1">
    <location>
        <begin position="951"/>
        <end position="963"/>
    </location>
</feature>
<feature type="region of interest" description="Disordered" evidence="1">
    <location>
        <begin position="699"/>
        <end position="770"/>
    </location>
</feature>
<name>A0A7F5RMM3_AGRPL</name>
<evidence type="ECO:0000256" key="1">
    <source>
        <dbReference type="SAM" id="MobiDB-lite"/>
    </source>
</evidence>
<feature type="compositionally biased region" description="Basic and acidic residues" evidence="1">
    <location>
        <begin position="901"/>
        <end position="943"/>
    </location>
</feature>
<feature type="compositionally biased region" description="Basic residues" evidence="1">
    <location>
        <begin position="967"/>
        <end position="976"/>
    </location>
</feature>
<accession>A0A7F5RMM3</accession>
<feature type="region of interest" description="Disordered" evidence="1">
    <location>
        <begin position="1178"/>
        <end position="1212"/>
    </location>
</feature>
<feature type="compositionally biased region" description="Low complexity" evidence="1">
    <location>
        <begin position="741"/>
        <end position="762"/>
    </location>
</feature>